<keyword evidence="1" id="KW-0472">Membrane</keyword>
<accession>X1BE08</accession>
<keyword evidence="1" id="KW-1133">Transmembrane helix</keyword>
<proteinExistence type="predicted"/>
<name>X1BE08_9ZZZZ</name>
<keyword evidence="1" id="KW-0812">Transmembrane</keyword>
<comment type="caution">
    <text evidence="2">The sequence shown here is derived from an EMBL/GenBank/DDBJ whole genome shotgun (WGS) entry which is preliminary data.</text>
</comment>
<gene>
    <name evidence="2" type="ORF">S01H4_15555</name>
</gene>
<organism evidence="2">
    <name type="scientific">marine sediment metagenome</name>
    <dbReference type="NCBI Taxonomy" id="412755"/>
    <lineage>
        <taxon>unclassified sequences</taxon>
        <taxon>metagenomes</taxon>
        <taxon>ecological metagenomes</taxon>
    </lineage>
</organism>
<reference evidence="2" key="1">
    <citation type="journal article" date="2014" name="Front. Microbiol.">
        <title>High frequency of phylogenetically diverse reductive dehalogenase-homologous genes in deep subseafloor sedimentary metagenomes.</title>
        <authorList>
            <person name="Kawai M."/>
            <person name="Futagami T."/>
            <person name="Toyoda A."/>
            <person name="Takaki Y."/>
            <person name="Nishi S."/>
            <person name="Hori S."/>
            <person name="Arai W."/>
            <person name="Tsubouchi T."/>
            <person name="Morono Y."/>
            <person name="Uchiyama I."/>
            <person name="Ito T."/>
            <person name="Fujiyama A."/>
            <person name="Inagaki F."/>
            <person name="Takami H."/>
        </authorList>
    </citation>
    <scope>NUCLEOTIDE SEQUENCE</scope>
    <source>
        <strain evidence="2">Expedition CK06-06</strain>
    </source>
</reference>
<sequence length="158" mass="18543">MTGYERMMAALMRKKPDRVPVWELIVDPPVIKALYGDISYADFVEKEDLDGITCPEDQKRKDLGSNIYSDEWGIIWKIEPSGLSYPVEGPIKSERNLDKHRPPDPDAPWRLRTLEKYVKRFKGILNLFSYLIFAWLFRQISYFEWFCLALKLPVLLGN</sequence>
<dbReference type="EMBL" id="BART01006816">
    <property type="protein sequence ID" value="GAG70231.1"/>
    <property type="molecule type" value="Genomic_DNA"/>
</dbReference>
<dbReference type="SUPFAM" id="SSF51726">
    <property type="entry name" value="UROD/MetE-like"/>
    <property type="match status" value="1"/>
</dbReference>
<protein>
    <submittedName>
        <fullName evidence="2">Uncharacterized protein</fullName>
    </submittedName>
</protein>
<evidence type="ECO:0000313" key="2">
    <source>
        <dbReference type="EMBL" id="GAG70231.1"/>
    </source>
</evidence>
<dbReference type="InterPro" id="IPR038071">
    <property type="entry name" value="UROD/MetE-like_sf"/>
</dbReference>
<dbReference type="Gene3D" id="3.20.20.210">
    <property type="match status" value="1"/>
</dbReference>
<evidence type="ECO:0000256" key="1">
    <source>
        <dbReference type="SAM" id="Phobius"/>
    </source>
</evidence>
<dbReference type="AlphaFoldDB" id="X1BE08"/>
<feature type="transmembrane region" description="Helical" evidence="1">
    <location>
        <begin position="124"/>
        <end position="143"/>
    </location>
</feature>